<dbReference type="InterPro" id="IPR006062">
    <property type="entry name" value="His_biosynth"/>
</dbReference>
<dbReference type="InterPro" id="IPR004088">
    <property type="entry name" value="KH_dom_type_1"/>
</dbReference>
<dbReference type="NCBIfam" id="TIGR02129">
    <property type="entry name" value="hisA_euk"/>
    <property type="match status" value="1"/>
</dbReference>
<dbReference type="AlphaFoldDB" id="A0A812S298"/>
<gene>
    <name evidence="10" type="primary">HISN3</name>
    <name evidence="10" type="ORF">SPIL2461_LOCUS11314</name>
</gene>
<dbReference type="CDD" id="cd04723">
    <property type="entry name" value="HisA_HisF"/>
    <property type="match status" value="1"/>
</dbReference>
<evidence type="ECO:0000259" key="9">
    <source>
        <dbReference type="SMART" id="SM00322"/>
    </source>
</evidence>
<dbReference type="SUPFAM" id="SSF51366">
    <property type="entry name" value="Ribulose-phoshate binding barrel"/>
    <property type="match status" value="1"/>
</dbReference>
<comment type="caution">
    <text evidence="10">The sequence shown here is derived from an EMBL/GenBank/DDBJ whole genome shotgun (WGS) entry which is preliminary data.</text>
</comment>
<organism evidence="10 11">
    <name type="scientific">Symbiodinium pilosum</name>
    <name type="common">Dinoflagellate</name>
    <dbReference type="NCBI Taxonomy" id="2952"/>
    <lineage>
        <taxon>Eukaryota</taxon>
        <taxon>Sar</taxon>
        <taxon>Alveolata</taxon>
        <taxon>Dinophyceae</taxon>
        <taxon>Suessiales</taxon>
        <taxon>Symbiodiniaceae</taxon>
        <taxon>Symbiodinium</taxon>
    </lineage>
</organism>
<evidence type="ECO:0000256" key="7">
    <source>
        <dbReference type="PROSITE-ProRule" id="PRU00117"/>
    </source>
</evidence>
<dbReference type="GO" id="GO:0003949">
    <property type="term" value="F:1-(5-phosphoribosyl)-5-[(5-phosphoribosylamino)methylideneamino]imidazole-4-carboxamide isomerase activity"/>
    <property type="evidence" value="ECO:0007669"/>
    <property type="project" value="UniProtKB-EC"/>
</dbReference>
<dbReference type="UniPathway" id="UPA00031">
    <property type="reaction ID" value="UER00009"/>
</dbReference>
<dbReference type="SUPFAM" id="SSF48439">
    <property type="entry name" value="Protein prenylyltransferase"/>
    <property type="match status" value="1"/>
</dbReference>
<dbReference type="GO" id="GO:0000105">
    <property type="term" value="P:L-histidine biosynthetic process"/>
    <property type="evidence" value="ECO:0007669"/>
    <property type="project" value="UniProtKB-UniPathway"/>
</dbReference>
<evidence type="ECO:0000313" key="11">
    <source>
        <dbReference type="Proteomes" id="UP000649617"/>
    </source>
</evidence>
<dbReference type="InterPro" id="IPR013785">
    <property type="entry name" value="Aldolase_TIM"/>
</dbReference>
<dbReference type="SUPFAM" id="SSF54791">
    <property type="entry name" value="Eukaryotic type KH-domain (KH-domain type I)"/>
    <property type="match status" value="1"/>
</dbReference>
<dbReference type="Pfam" id="PF00977">
    <property type="entry name" value="His_biosynth"/>
    <property type="match status" value="1"/>
</dbReference>
<accession>A0A812S298</accession>
<comment type="similarity">
    <text evidence="2 8">Belongs to the HisA/HisF family.</text>
</comment>
<keyword evidence="5 8" id="KW-0368">Histidine biosynthesis</keyword>
<feature type="domain" description="K Homology" evidence="9">
    <location>
        <begin position="486"/>
        <end position="555"/>
    </location>
</feature>
<dbReference type="GO" id="GO:0000162">
    <property type="term" value="P:L-tryptophan biosynthetic process"/>
    <property type="evidence" value="ECO:0007669"/>
    <property type="project" value="TreeGrafter"/>
</dbReference>
<evidence type="ECO:0000256" key="1">
    <source>
        <dbReference type="ARBA" id="ARBA00005133"/>
    </source>
</evidence>
<sequence length="1019" mass="114226">MALLLEKLNEAFVADPSIDEYALVPAATQQLFSPSGQEQQDVGCIHAEHKLAISIEAALILYLHAYQVTKQSAKGGYQATPADADLAERIRKSSRAVLLCSADCTSAWSAWNRMRVLTGSHDAKADLLFSALLLRTNHKSGETWAQRRKLLASALQTSKDDQQALLTEEISLLEELARRYDHHYYAWNHWAWLNRYATSLSTHAEWLLEVKFPMLAFKTPSHYGLFHHRLVRLQRLLEKNQHGIEASCFKEEWDLAGKLLAAFPHLEAPWAFRAQLVSLKLEHGKGLHDAASVWRSEVAGAARHMESPPTSRLAMQFQVHVLQELCLYMLEVPAPDQDLALQDEARSLLEKLKASKAASTAVLRGIAAVWGPVHEPSHSSRPWIVSSGGSKSRDACLTPVSLTNLEQFCVLNPAINWSSSNPLKDLDAAAASAKAEALCAKCMLERRKLVVDENLKFKCEENRRYYEEDEVEEEGELDEQLVYEGDEWVFRMEMPAIFHRFIVGSRARNKQKLEMESGCKIVVPKREEMEDAVYLRARQKSSIYSCKALIELLCEKEEAKLEYTHFISVPLAYDDKFRQLVDGFREDVVLQRFQGIDASIFMPSQRMHFTLCMLKLHSHAQVDEMKEALKDLSARLSATSDYARPVLAHMKGLHIFTDDPTSVGVIFTTDRSRELQNRMNSMADSMFELFQARNLVSAQNLMSQRLLSSDGQHAEVKLHATLMNTKYARSRFDDRAAPRENFDASVLMERFGPCIDIHSGQVKQIVGGTLKDDSESLVTNFSASQPSGWFAEKYRSDGLGGGHAIMLGASDANKAAALEALKAYPGGLQVGGGINAENAMEYIEAGASHVIVTSYVFHDGKVDKERLAALVEKVGKARLVLDLSCRRLPEEDKAKKPVYKVVTDRWQKWTDLEVTEETLRELAEHCSEFLVHGVDVEGLQSGIEEPLVQVLAASPIPVTYAGGVRSLEDMERIRELGNGRVDATIGSALDIFGGKLPYEEVLRWHRKQQQAKDEPGKEA</sequence>
<dbReference type="InterPro" id="IPR019510">
    <property type="entry name" value="AKAP7-like_phosphoesterase"/>
</dbReference>
<dbReference type="InterPro" id="IPR044524">
    <property type="entry name" value="Isoase_HisA-like"/>
</dbReference>
<dbReference type="InterPro" id="IPR011060">
    <property type="entry name" value="RibuloseP-bd_barrel"/>
</dbReference>
<comment type="pathway">
    <text evidence="1">Amino-acid biosynthesis; L-histidine biosynthesis; L-histidine from 5-phospho-alpha-D-ribose 1-diphosphate: step 4/9.</text>
</comment>
<dbReference type="Proteomes" id="UP000649617">
    <property type="component" value="Unassembled WGS sequence"/>
</dbReference>
<dbReference type="GO" id="GO:0003723">
    <property type="term" value="F:RNA binding"/>
    <property type="evidence" value="ECO:0007669"/>
    <property type="project" value="UniProtKB-UniRule"/>
</dbReference>
<reference evidence="10" key="1">
    <citation type="submission" date="2021-02" db="EMBL/GenBank/DDBJ databases">
        <authorList>
            <person name="Dougan E. K."/>
            <person name="Rhodes N."/>
            <person name="Thang M."/>
            <person name="Chan C."/>
        </authorList>
    </citation>
    <scope>NUCLEOTIDE SEQUENCE</scope>
</reference>
<dbReference type="OrthoDB" id="446074at2759"/>
<dbReference type="Pfam" id="PF10469">
    <property type="entry name" value="AKAP7_NLS"/>
    <property type="match status" value="1"/>
</dbReference>
<evidence type="ECO:0000256" key="8">
    <source>
        <dbReference type="RuleBase" id="RU003657"/>
    </source>
</evidence>
<dbReference type="PANTHER" id="PTHR43090">
    <property type="entry name" value="1-(5-PHOSPHORIBOSYL)-5-[(5-PHOSPHORIBOSYLAMINO)METHYLIDENEAMINO] IMIDAZOLE-4-CARBOXAMIDE ISOMERASE"/>
    <property type="match status" value="1"/>
</dbReference>
<dbReference type="GO" id="GO:0005737">
    <property type="term" value="C:cytoplasm"/>
    <property type="evidence" value="ECO:0007669"/>
    <property type="project" value="TreeGrafter"/>
</dbReference>
<dbReference type="Gene3D" id="1.25.40.120">
    <property type="entry name" value="Protein prenylyltransferase"/>
    <property type="match status" value="1"/>
</dbReference>
<evidence type="ECO:0000256" key="3">
    <source>
        <dbReference type="ARBA" id="ARBA00012550"/>
    </source>
</evidence>
<dbReference type="SMART" id="SM00322">
    <property type="entry name" value="KH"/>
    <property type="match status" value="1"/>
</dbReference>
<evidence type="ECO:0000256" key="5">
    <source>
        <dbReference type="ARBA" id="ARBA00023102"/>
    </source>
</evidence>
<keyword evidence="11" id="KW-1185">Reference proteome</keyword>
<dbReference type="EMBL" id="CAJNIZ010022168">
    <property type="protein sequence ID" value="CAE7458477.1"/>
    <property type="molecule type" value="Genomic_DNA"/>
</dbReference>
<evidence type="ECO:0000313" key="10">
    <source>
        <dbReference type="EMBL" id="CAE7458477.1"/>
    </source>
</evidence>
<dbReference type="InterPro" id="IPR004087">
    <property type="entry name" value="KH_dom"/>
</dbReference>
<keyword evidence="6" id="KW-0413">Isomerase</keyword>
<dbReference type="Gene3D" id="3.90.1140.10">
    <property type="entry name" value="Cyclic phosphodiesterase"/>
    <property type="match status" value="1"/>
</dbReference>
<dbReference type="InterPro" id="IPR036612">
    <property type="entry name" value="KH_dom_type_1_sf"/>
</dbReference>
<protein>
    <recommendedName>
        <fullName evidence="3">1-(5-phosphoribosyl)-5-[(5-phosphoribosylamino)methylideneamino]imidazole-4-carboxamideisomerase</fullName>
        <ecNumber evidence="3">5.3.1.16</ecNumber>
    </recommendedName>
</protein>
<dbReference type="Pfam" id="PF00013">
    <property type="entry name" value="KH_1"/>
    <property type="match status" value="1"/>
</dbReference>
<name>A0A812S298_SYMPI</name>
<dbReference type="PROSITE" id="PS50084">
    <property type="entry name" value="KH_TYPE_1"/>
    <property type="match status" value="1"/>
</dbReference>
<keyword evidence="7" id="KW-0694">RNA-binding</keyword>
<keyword evidence="4 8" id="KW-0028">Amino-acid biosynthesis</keyword>
<dbReference type="Gene3D" id="3.20.20.70">
    <property type="entry name" value="Aldolase class I"/>
    <property type="match status" value="1"/>
</dbReference>
<dbReference type="EC" id="5.3.1.16" evidence="3"/>
<evidence type="ECO:0000256" key="4">
    <source>
        <dbReference type="ARBA" id="ARBA00022605"/>
    </source>
</evidence>
<dbReference type="PANTHER" id="PTHR43090:SF2">
    <property type="entry name" value="1-(5-PHOSPHORIBOSYL)-5-[(5-PHOSPHORIBOSYLAMINO)METHYLIDENEAMINO] IMIDAZOLE-4-CARBOXAMIDE ISOMERASE"/>
    <property type="match status" value="1"/>
</dbReference>
<proteinExistence type="inferred from homology"/>
<evidence type="ECO:0000256" key="6">
    <source>
        <dbReference type="ARBA" id="ARBA00023235"/>
    </source>
</evidence>
<dbReference type="InterPro" id="IPR011858">
    <property type="entry name" value="His6/HISN3"/>
</dbReference>
<dbReference type="Gene3D" id="3.30.1370.10">
    <property type="entry name" value="K Homology domain, type 1"/>
    <property type="match status" value="1"/>
</dbReference>
<evidence type="ECO:0000256" key="2">
    <source>
        <dbReference type="ARBA" id="ARBA00009667"/>
    </source>
</evidence>